<dbReference type="InterPro" id="IPR036942">
    <property type="entry name" value="Beta-barrel_TonB_sf"/>
</dbReference>
<reference evidence="4 5" key="1">
    <citation type="submission" date="2019-01" db="EMBL/GenBank/DDBJ databases">
        <title>Flavobacterium sp. nov.,isolated from freshwater.</title>
        <authorList>
            <person name="Zhang R."/>
            <person name="Du Z.-J."/>
        </authorList>
    </citation>
    <scope>NUCLEOTIDE SEQUENCE [LARGE SCALE GENOMIC DNA]</scope>
    <source>
        <strain evidence="4 5">1E403</strain>
    </source>
</reference>
<keyword evidence="5" id="KW-1185">Reference proteome</keyword>
<proteinExistence type="predicted"/>
<dbReference type="Gene3D" id="2.40.170.20">
    <property type="entry name" value="TonB-dependent receptor, beta-barrel domain"/>
    <property type="match status" value="1"/>
</dbReference>
<evidence type="ECO:0000256" key="2">
    <source>
        <dbReference type="ARBA" id="ARBA00023136"/>
    </source>
</evidence>
<organism evidence="4 5">
    <name type="scientific">Flavobacterium cerinum</name>
    <dbReference type="NCBI Taxonomy" id="2502784"/>
    <lineage>
        <taxon>Bacteria</taxon>
        <taxon>Pseudomonadati</taxon>
        <taxon>Bacteroidota</taxon>
        <taxon>Flavobacteriia</taxon>
        <taxon>Flavobacteriales</taxon>
        <taxon>Flavobacteriaceae</taxon>
        <taxon>Flavobacterium</taxon>
    </lineage>
</organism>
<sequence>MKIKFQYKIAVLAAFAVAQGAHSQKKDENIGTEVVNVVKPYTPTISDAFKVKETPVIEDEDNTQKEEIKYNIFSFPVASTFTPSKGKAAGVDRQQREKLYNNYATLGVGNYGTINAELFITENLNRNEYVGAMLRHISSQGGIKNIKLDDKYYNTGLDLTYGNRQKDFSWNADLGFQNQVYNWYGLPLQFQDIDNETIRGIDPKQTYNTVYVGGKIAAEDSFFREASMQYKRFWDGYGSVENRFFVKPSLDIDVMEEKIKVDFVADYVGGNLAEDTEFPIEYSNLNFGIQPSLVYQKDDLSVQLGAGLFYSMGKMNGDTDNKFYVYPQVKASYKVVGDLMVAYAGAEGGLKQNSYADFVSENPFISPLQAITPTDKKYDIYVGLKGKLASAIAYNIRGSYMNEGNKAMFLNFDPRVLPGPGANLNGFEYGNSFSVVYDQVQTVSFFGELKADLSKNIRFGVNGTFSSYSLDNQSEAWNMPQIKVGTSLDVDINTKWSAGANVFYVGDRKDLVFPGNTFVDTGLAYDTKVVTLKNYFDVNAHVGYKYSERLSAFLKLNNIANQDYERWVNYKVQGFQVLVGASYKFNF</sequence>
<dbReference type="AlphaFoldDB" id="A0A3S3QLQ5"/>
<dbReference type="SUPFAM" id="SSF56935">
    <property type="entry name" value="Porins"/>
    <property type="match status" value="1"/>
</dbReference>
<gene>
    <name evidence="4" type="ORF">EPI11_16980</name>
</gene>
<dbReference type="EMBL" id="SBII01000014">
    <property type="protein sequence ID" value="RWW92098.1"/>
    <property type="molecule type" value="Genomic_DNA"/>
</dbReference>
<evidence type="ECO:0000256" key="1">
    <source>
        <dbReference type="ARBA" id="ARBA00004442"/>
    </source>
</evidence>
<evidence type="ECO:0000256" key="3">
    <source>
        <dbReference type="ARBA" id="ARBA00023237"/>
    </source>
</evidence>
<evidence type="ECO:0000313" key="4">
    <source>
        <dbReference type="EMBL" id="RWW92098.1"/>
    </source>
</evidence>
<keyword evidence="2" id="KW-0472">Membrane</keyword>
<dbReference type="OrthoDB" id="1264254at2"/>
<evidence type="ECO:0000313" key="5">
    <source>
        <dbReference type="Proteomes" id="UP000287527"/>
    </source>
</evidence>
<dbReference type="RefSeq" id="WP_128391186.1">
    <property type="nucleotide sequence ID" value="NZ_SBII01000014.1"/>
</dbReference>
<comment type="subcellular location">
    <subcellularLocation>
        <location evidence="1">Cell outer membrane</location>
    </subcellularLocation>
</comment>
<dbReference type="GO" id="GO:0009279">
    <property type="term" value="C:cell outer membrane"/>
    <property type="evidence" value="ECO:0007669"/>
    <property type="project" value="UniProtKB-SubCell"/>
</dbReference>
<keyword evidence="4" id="KW-0675">Receptor</keyword>
<protein>
    <submittedName>
        <fullName evidence="4">TonB-dependent receptor</fullName>
    </submittedName>
</protein>
<accession>A0A3S3QLQ5</accession>
<keyword evidence="3" id="KW-0998">Cell outer membrane</keyword>
<name>A0A3S3QLQ5_9FLAO</name>
<dbReference type="Proteomes" id="UP000287527">
    <property type="component" value="Unassembled WGS sequence"/>
</dbReference>
<comment type="caution">
    <text evidence="4">The sequence shown here is derived from an EMBL/GenBank/DDBJ whole genome shotgun (WGS) entry which is preliminary data.</text>
</comment>